<dbReference type="PROSITE" id="PS00678">
    <property type="entry name" value="WD_REPEATS_1"/>
    <property type="match status" value="1"/>
</dbReference>
<protein>
    <recommendedName>
        <fullName evidence="9">Nucleoporin Nup120/160</fullName>
    </recommendedName>
</protein>
<dbReference type="Pfam" id="PF21486">
    <property type="entry name" value="NUP120_helical"/>
    <property type="match status" value="1"/>
</dbReference>
<dbReference type="SUPFAM" id="SSF50998">
    <property type="entry name" value="Quinoprotein alcohol dehydrogenase-like"/>
    <property type="match status" value="1"/>
</dbReference>
<evidence type="ECO:0000259" key="5">
    <source>
        <dbReference type="Pfam" id="PF21486"/>
    </source>
</evidence>
<feature type="domain" description="Nucleoporin Nup120/160 beta-propeller" evidence="4">
    <location>
        <begin position="152"/>
        <end position="674"/>
    </location>
</feature>
<evidence type="ECO:0000313" key="8">
    <source>
        <dbReference type="Proteomes" id="UP000304951"/>
    </source>
</evidence>
<evidence type="ECO:0000256" key="2">
    <source>
        <dbReference type="ARBA" id="ARBA00022448"/>
    </source>
</evidence>
<dbReference type="InterPro" id="IPR048884">
    <property type="entry name" value="Nup120_helical"/>
</dbReference>
<evidence type="ECO:0000313" key="7">
    <source>
        <dbReference type="EMBL" id="THV73516.1"/>
    </source>
</evidence>
<evidence type="ECO:0008006" key="9">
    <source>
        <dbReference type="Google" id="ProtNLM"/>
    </source>
</evidence>
<dbReference type="GO" id="GO:0005643">
    <property type="term" value="C:nuclear pore"/>
    <property type="evidence" value="ECO:0007669"/>
    <property type="project" value="UniProtKB-ARBA"/>
</dbReference>
<evidence type="ECO:0000256" key="3">
    <source>
        <dbReference type="ARBA" id="ARBA00023242"/>
    </source>
</evidence>
<sequence length="1345" mass="151572">MTALRSSEAACLTRVSFSSCSKKSGQLQVWCSSVAARSPNSKRASATIPSSCRDHPPSTIAHRMSRLHGDTMALTVTAPLAPCVYTEARLNIEPTYANSTLHIPTEGQSSFFSRKRSRSDETLADADEDAYAKRHLATESSIFFRRNNRNPRCFLWRVLEEGRLLHIQSVDLVQARRNTQESVITFALSFSNPIRPNGVAFADAVERDALEVFVLTTNNELFTFTLRRDLLLRGSLPSATEFDPASCYKVYQSPSFSFRTPYKLVAESAVQLLVSLSDGGLLRLTRNVGKLQGQELWHETLFGESGWGSSFKTFFSMRGHNTIKFNGLDLEPSTAAAIAISPDTNHVFTVCLDHTLKAWNTKTGKSGVQTDLLNENDRETQSAQSQYLMSPAQGTLLKLHQVDGSPDGDMYYVVTNSPKDHQFKFWAVMDPDDIELGIRDVQPDTKLIPPLDELMNTNAWQLVEYHVRPSKGWRNTQLWIRVRSGAICKIFTLTFDLLADSEDLEDAWRNNWAFVDDGSLTIESLMNDPSFPGDADIQLAVEDCSSLSDRWLDFLFYPGRFSVPMLESALHIYKKGLKLSSEPSRSLKESPLKGRICDAIAAKISVDQTPEGHLDFDKYQSEIASQWHVFFGLVRHLHTRRGDSLSLAFDTETDLAWSVRADQVGPVRQCSEVEIMNLNEDVFLTQEDHSIVNSMPLADHLIDEYSVHIGRLLAGARLFRRGLSSDFQALFVTASAADALRIGSDDTTPNGTQDKHLEDLRQLYDICALHTEVSDEDFNQLTDSMQDLGGLGELDNELFYSAIERLTQAQHGADGDQALTRYGDKATIRGAQDTLSLTRDIILDLLALVVFMAGDLETEELSPAFRPSELYEQLIVKLKEHNVLLWLASNVREEPTKKAKDTVDSTVSKSNKSQYHPTLTVLESIFIGDWHSLRFPTSATLPSLITYWCRAWTYGANISTAYNGVVTHVLGNLLKHQDYDLATDFLRFVPEGPWASYLRGRLNLATGEYAVAAEYFKQAAEPLADKSINIDTLDTSNLIDLQARNFFSDGLPRYYLHISYLFERSRLHAYTADFASLAAQEFAVNFENFDDNSLIDLDTRKQGMHGSPAATRVNLAMEEIKLLRVRELKEDILTRVFNASLQICRYKPAFDALLVFGNPVLRKTSLQALLQSLISTNKMSTLLSLPFPEYLLPEVDDILLTLSRKHLSFSPTPTPGQPQYHQVMYTWRIHNNDFRGAAEILFERLQRLRHSTAKVFEPDDETLVEAYLVLINTLACCGKDEGWILAERIEEEYQRGKVASASHSKKRRIVTLEDVRKEYQAELDRRSEMQQGRFALTAGDEMDMF</sequence>
<dbReference type="PANTHER" id="PTHR21286:SF0">
    <property type="entry name" value="NUCLEAR PORE COMPLEX PROTEIN NUP160"/>
    <property type="match status" value="1"/>
</dbReference>
<dbReference type="InterPro" id="IPR021717">
    <property type="entry name" value="Nucleoporin_Nup160"/>
</dbReference>
<dbReference type="Gene3D" id="2.130.10.10">
    <property type="entry name" value="YVTN repeat-like/Quinoprotein amine dehydrogenase"/>
    <property type="match status" value="1"/>
</dbReference>
<dbReference type="EMBL" id="QZAF01000089">
    <property type="protein sequence ID" value="THV73516.1"/>
    <property type="molecule type" value="Genomic_DNA"/>
</dbReference>
<keyword evidence="2" id="KW-0813">Transport</keyword>
<feature type="domain" description="Nucleoporin nup120-like HEAT repeat" evidence="6">
    <location>
        <begin position="970"/>
        <end position="1174"/>
    </location>
</feature>
<dbReference type="Pfam" id="PF11715">
    <property type="entry name" value="Beta-prop_Nup120_160"/>
    <property type="match status" value="1"/>
</dbReference>
<keyword evidence="3" id="KW-0539">Nucleus</keyword>
<proteinExistence type="predicted"/>
<reference evidence="7 8" key="1">
    <citation type="submission" date="2018-10" db="EMBL/GenBank/DDBJ databases">
        <title>Fifty Aureobasidium pullulans genomes reveal a recombining polyextremotolerant generalist.</title>
        <authorList>
            <person name="Gostincar C."/>
            <person name="Turk M."/>
            <person name="Zajc J."/>
            <person name="Gunde-Cimerman N."/>
        </authorList>
    </citation>
    <scope>NUCLEOTIDE SEQUENCE [LARGE SCALE GENOMIC DNA]</scope>
    <source>
        <strain evidence="7 8">EXF-11900</strain>
    </source>
</reference>
<name>A0A4S8SR71_AURPU</name>
<evidence type="ECO:0000259" key="4">
    <source>
        <dbReference type="Pfam" id="PF11715"/>
    </source>
</evidence>
<accession>A0A4S8SR71</accession>
<dbReference type="InterPro" id="IPR015943">
    <property type="entry name" value="WD40/YVTN_repeat-like_dom_sf"/>
</dbReference>
<organism evidence="7 8">
    <name type="scientific">Aureobasidium pullulans</name>
    <name type="common">Black yeast</name>
    <name type="synonym">Pullularia pullulans</name>
    <dbReference type="NCBI Taxonomy" id="5580"/>
    <lineage>
        <taxon>Eukaryota</taxon>
        <taxon>Fungi</taxon>
        <taxon>Dikarya</taxon>
        <taxon>Ascomycota</taxon>
        <taxon>Pezizomycotina</taxon>
        <taxon>Dothideomycetes</taxon>
        <taxon>Dothideomycetidae</taxon>
        <taxon>Dothideales</taxon>
        <taxon>Saccotheciaceae</taxon>
        <taxon>Aureobasidium</taxon>
    </lineage>
</organism>
<evidence type="ECO:0000259" key="6">
    <source>
        <dbReference type="Pfam" id="PF23300"/>
    </source>
</evidence>
<dbReference type="Proteomes" id="UP000304951">
    <property type="component" value="Unassembled WGS sequence"/>
</dbReference>
<evidence type="ECO:0000256" key="1">
    <source>
        <dbReference type="ARBA" id="ARBA00004123"/>
    </source>
</evidence>
<gene>
    <name evidence="7" type="ORF">D6D28_03218</name>
</gene>
<dbReference type="GO" id="GO:0017056">
    <property type="term" value="F:structural constituent of nuclear pore"/>
    <property type="evidence" value="ECO:0007669"/>
    <property type="project" value="TreeGrafter"/>
</dbReference>
<comment type="subcellular location">
    <subcellularLocation>
        <location evidence="1">Nucleus</location>
    </subcellularLocation>
</comment>
<dbReference type="InterPro" id="IPR019775">
    <property type="entry name" value="WD40_repeat_CS"/>
</dbReference>
<comment type="caution">
    <text evidence="7">The sequence shown here is derived from an EMBL/GenBank/DDBJ whole genome shotgun (WGS) entry which is preliminary data.</text>
</comment>
<dbReference type="InterPro" id="IPR059141">
    <property type="entry name" value="Beta-prop_Nup120_160"/>
</dbReference>
<feature type="domain" description="Nucleoporin Nup120 helical" evidence="5">
    <location>
        <begin position="758"/>
        <end position="874"/>
    </location>
</feature>
<dbReference type="InterPro" id="IPR011047">
    <property type="entry name" value="Quinoprotein_ADH-like_sf"/>
</dbReference>
<dbReference type="PANTHER" id="PTHR21286">
    <property type="entry name" value="NUCLEAR PORE COMPLEX PROTEIN NUP160"/>
    <property type="match status" value="1"/>
</dbReference>
<dbReference type="Pfam" id="PF23300">
    <property type="entry name" value="HEAT_Nup120"/>
    <property type="match status" value="1"/>
</dbReference>
<dbReference type="InterPro" id="IPR056548">
    <property type="entry name" value="HEAT_Nup120"/>
</dbReference>